<dbReference type="Proteomes" id="UP000199544">
    <property type="component" value="Unassembled WGS sequence"/>
</dbReference>
<dbReference type="RefSeq" id="WP_090236264.1">
    <property type="nucleotide sequence ID" value="NZ_FNHW01000001.1"/>
</dbReference>
<dbReference type="GO" id="GO:0015648">
    <property type="term" value="F:lipid-linked peptidoglycan transporter activity"/>
    <property type="evidence" value="ECO:0007669"/>
    <property type="project" value="UniProtKB-UniRule"/>
</dbReference>
<evidence type="ECO:0000256" key="5">
    <source>
        <dbReference type="ARBA" id="ARBA00022984"/>
    </source>
</evidence>
<evidence type="ECO:0000313" key="10">
    <source>
        <dbReference type="EMBL" id="SDN09026.1"/>
    </source>
</evidence>
<feature type="transmembrane region" description="Helical" evidence="8">
    <location>
        <begin position="263"/>
        <end position="281"/>
    </location>
</feature>
<gene>
    <name evidence="8" type="primary">murJ</name>
    <name evidence="10" type="ORF">SAMN04488137_3467</name>
</gene>
<feature type="transmembrane region" description="Helical" evidence="8">
    <location>
        <begin position="465"/>
        <end position="486"/>
    </location>
</feature>
<accession>A0A1G9YKJ0</accession>
<dbReference type="STRING" id="459525.SAMN04488137_3467"/>
<keyword evidence="7 8" id="KW-0472">Membrane</keyword>
<dbReference type="PRINTS" id="PR01806">
    <property type="entry name" value="VIRFACTRMVIN"/>
</dbReference>
<evidence type="ECO:0000256" key="1">
    <source>
        <dbReference type="ARBA" id="ARBA00004651"/>
    </source>
</evidence>
<feature type="transmembrane region" description="Helical" evidence="8">
    <location>
        <begin position="127"/>
        <end position="145"/>
    </location>
</feature>
<evidence type="ECO:0000313" key="11">
    <source>
        <dbReference type="Proteomes" id="UP000199544"/>
    </source>
</evidence>
<comment type="pathway">
    <text evidence="8">Cell wall biogenesis; peptidoglycan biosynthesis.</text>
</comment>
<evidence type="ECO:0000256" key="7">
    <source>
        <dbReference type="ARBA" id="ARBA00023136"/>
    </source>
</evidence>
<dbReference type="PIRSF" id="PIRSF002869">
    <property type="entry name" value="MviN"/>
    <property type="match status" value="1"/>
</dbReference>
<dbReference type="Pfam" id="PF03023">
    <property type="entry name" value="MurJ"/>
    <property type="match status" value="1"/>
</dbReference>
<evidence type="ECO:0000256" key="2">
    <source>
        <dbReference type="ARBA" id="ARBA00022475"/>
    </source>
</evidence>
<keyword evidence="4 8" id="KW-0133">Cell shape</keyword>
<feature type="transmembrane region" description="Helical" evidence="8">
    <location>
        <begin position="38"/>
        <end position="63"/>
    </location>
</feature>
<feature type="transmembrane region" description="Helical" evidence="8">
    <location>
        <begin position="302"/>
        <end position="321"/>
    </location>
</feature>
<keyword evidence="11" id="KW-1185">Reference proteome</keyword>
<evidence type="ECO:0000256" key="4">
    <source>
        <dbReference type="ARBA" id="ARBA00022960"/>
    </source>
</evidence>
<dbReference type="GO" id="GO:0009252">
    <property type="term" value="P:peptidoglycan biosynthetic process"/>
    <property type="evidence" value="ECO:0007669"/>
    <property type="project" value="UniProtKB-UniRule"/>
</dbReference>
<dbReference type="OrthoDB" id="9804143at2"/>
<dbReference type="UniPathway" id="UPA00219"/>
<name>A0A1G9YKJ0_9BACL</name>
<evidence type="ECO:0000256" key="6">
    <source>
        <dbReference type="ARBA" id="ARBA00022989"/>
    </source>
</evidence>
<keyword evidence="2 8" id="KW-1003">Cell membrane</keyword>
<dbReference type="GO" id="GO:0005886">
    <property type="term" value="C:plasma membrane"/>
    <property type="evidence" value="ECO:0007669"/>
    <property type="project" value="UniProtKB-SubCell"/>
</dbReference>
<reference evidence="11" key="1">
    <citation type="submission" date="2016-10" db="EMBL/GenBank/DDBJ databases">
        <authorList>
            <person name="Varghese N."/>
            <person name="Submissions S."/>
        </authorList>
    </citation>
    <scope>NUCLEOTIDE SEQUENCE [LARGE SCALE GENOMIC DNA]</scope>
    <source>
        <strain evidence="11">CGMCC 1.6854</strain>
    </source>
</reference>
<dbReference type="PANTHER" id="PTHR47019">
    <property type="entry name" value="LIPID II FLIPPASE MURJ"/>
    <property type="match status" value="1"/>
</dbReference>
<comment type="subcellular location">
    <subcellularLocation>
        <location evidence="1 8">Cell membrane</location>
        <topology evidence="1 8">Multi-pass membrane protein</topology>
    </subcellularLocation>
</comment>
<dbReference type="PANTHER" id="PTHR47019:SF1">
    <property type="entry name" value="LIPID II FLIPPASE MURJ"/>
    <property type="match status" value="1"/>
</dbReference>
<feature type="transmembrane region" description="Helical" evidence="8">
    <location>
        <begin position="374"/>
        <end position="393"/>
    </location>
</feature>
<feature type="transmembrane region" description="Helical" evidence="8">
    <location>
        <begin position="152"/>
        <end position="172"/>
    </location>
</feature>
<keyword evidence="3 8" id="KW-0812">Transmembrane</keyword>
<dbReference type="GO" id="GO:0071555">
    <property type="term" value="P:cell wall organization"/>
    <property type="evidence" value="ECO:0007669"/>
    <property type="project" value="UniProtKB-UniRule"/>
</dbReference>
<evidence type="ECO:0000256" key="3">
    <source>
        <dbReference type="ARBA" id="ARBA00022692"/>
    </source>
</evidence>
<evidence type="ECO:0000256" key="8">
    <source>
        <dbReference type="HAMAP-Rule" id="MF_02078"/>
    </source>
</evidence>
<dbReference type="EMBL" id="FNHW01000001">
    <property type="protein sequence ID" value="SDN09026.1"/>
    <property type="molecule type" value="Genomic_DNA"/>
</dbReference>
<dbReference type="HAMAP" id="MF_02078">
    <property type="entry name" value="MurJ_MviN"/>
    <property type="match status" value="1"/>
</dbReference>
<dbReference type="CDD" id="cd13123">
    <property type="entry name" value="MATE_MurJ_like"/>
    <property type="match status" value="1"/>
</dbReference>
<dbReference type="NCBIfam" id="TIGR01695">
    <property type="entry name" value="murJ_mviN"/>
    <property type="match status" value="1"/>
</dbReference>
<keyword evidence="5 8" id="KW-0573">Peptidoglycan synthesis</keyword>
<feature type="transmembrane region" description="Helical" evidence="8">
    <location>
        <begin position="178"/>
        <end position="201"/>
    </location>
</feature>
<sequence length="505" mass="55366">MKKAALIIMLLSIFSKIFGFARDVILSYFYGASNISDAYLIALTIPSVIFSFIGTGIATGYIPMYSKIEGMEGSLKSDKYTNNLVNFLLIFCTAIIIISLIFTNSIVKLFASGFEGSTLNLTVHFTQISLIGIYFTMLISIFNGYLQLKGNFIISTLSNFPLHIFTILAILLSTKYNINILVIGTVFATISQFVIMIPFILKNGYKYQAFLDIRDKHIKDMALLALPLILGVSVNQINLLIDRTLASQIAEGGISVLNYANRLSWFVEGVFVLSIATVMYPKISKMVVEKNIIGLKNSVGESITAVNLLVVPAAVGSIIYSEQIVSLLFGRGEFNNAAINMTSSALMFYSLGMIGSGLREILARTFYSLQDTKTPMGNAVIALVINIILSIILSKFMGVSGLALASSTAAIVTSTLLIFSLRKKIGSFGLKHISINFIKILCSSILMGIFSKVCFELTKLHVNQYISLGVSIVVGVLIYFFLVIFLKIDSANYLLAVMKNKKRGK</sequence>
<dbReference type="InterPro" id="IPR051050">
    <property type="entry name" value="Lipid_II_flippase_MurJ/MviN"/>
</dbReference>
<dbReference type="AlphaFoldDB" id="A0A1G9YKJ0"/>
<feature type="transmembrane region" description="Helical" evidence="8">
    <location>
        <begin position="84"/>
        <end position="107"/>
    </location>
</feature>
<evidence type="ECO:0000256" key="9">
    <source>
        <dbReference type="PIRNR" id="PIRNR002869"/>
    </source>
</evidence>
<organism evidence="10 11">
    <name type="scientific">Fictibacillus solisalsi</name>
    <dbReference type="NCBI Taxonomy" id="459525"/>
    <lineage>
        <taxon>Bacteria</taxon>
        <taxon>Bacillati</taxon>
        <taxon>Bacillota</taxon>
        <taxon>Bacilli</taxon>
        <taxon>Bacillales</taxon>
        <taxon>Fictibacillaceae</taxon>
        <taxon>Fictibacillus</taxon>
    </lineage>
</organism>
<keyword evidence="6 8" id="KW-1133">Transmembrane helix</keyword>
<dbReference type="GO" id="GO:0008360">
    <property type="term" value="P:regulation of cell shape"/>
    <property type="evidence" value="ECO:0007669"/>
    <property type="project" value="UniProtKB-UniRule"/>
</dbReference>
<keyword evidence="8 9" id="KW-0813">Transport</keyword>
<keyword evidence="8 9" id="KW-0961">Cell wall biogenesis/degradation</keyword>
<feature type="transmembrane region" description="Helical" evidence="8">
    <location>
        <begin position="341"/>
        <end position="362"/>
    </location>
</feature>
<feature type="transmembrane region" description="Helical" evidence="8">
    <location>
        <begin position="433"/>
        <end position="453"/>
    </location>
</feature>
<comment type="function">
    <text evidence="8 9">Involved in peptidoglycan biosynthesis. Transports lipid-linked peptidoglycan precursors from the inner to the outer leaflet of the cytoplasmic membrane.</text>
</comment>
<proteinExistence type="inferred from homology"/>
<comment type="similarity">
    <text evidence="8 9">Belongs to the MurJ/MviN family.</text>
</comment>
<feature type="transmembrane region" description="Helical" evidence="8">
    <location>
        <begin position="222"/>
        <end position="241"/>
    </location>
</feature>
<dbReference type="InterPro" id="IPR004268">
    <property type="entry name" value="MurJ"/>
</dbReference>
<protein>
    <recommendedName>
        <fullName evidence="8">Probable lipid II flippase MurJ</fullName>
    </recommendedName>
</protein>
<dbReference type="GO" id="GO:0034204">
    <property type="term" value="P:lipid translocation"/>
    <property type="evidence" value="ECO:0007669"/>
    <property type="project" value="TreeGrafter"/>
</dbReference>
<feature type="transmembrane region" description="Helical" evidence="8">
    <location>
        <begin position="399"/>
        <end position="421"/>
    </location>
</feature>